<dbReference type="Proteomes" id="UP001197214">
    <property type="component" value="Unassembled WGS sequence"/>
</dbReference>
<evidence type="ECO:0000256" key="1">
    <source>
        <dbReference type="SAM" id="SignalP"/>
    </source>
</evidence>
<dbReference type="PANTHER" id="PTHR30383">
    <property type="entry name" value="THIOESTERASE 1/PROTEASE 1/LYSOPHOSPHOLIPASE L1"/>
    <property type="match status" value="1"/>
</dbReference>
<proteinExistence type="predicted"/>
<organism evidence="3 4">
    <name type="scientific">Stakelama flava</name>
    <dbReference type="NCBI Taxonomy" id="2860338"/>
    <lineage>
        <taxon>Bacteria</taxon>
        <taxon>Pseudomonadati</taxon>
        <taxon>Pseudomonadota</taxon>
        <taxon>Alphaproteobacteria</taxon>
        <taxon>Sphingomonadales</taxon>
        <taxon>Sphingomonadaceae</taxon>
        <taxon>Stakelama</taxon>
    </lineage>
</organism>
<reference evidence="3 4" key="1">
    <citation type="submission" date="2021-07" db="EMBL/GenBank/DDBJ databases">
        <title>Stakelama flava sp. nov., a novel endophytic bacterium isolated from branch of Kandelia candel.</title>
        <authorList>
            <person name="Tuo L."/>
        </authorList>
    </citation>
    <scope>NUCLEOTIDE SEQUENCE [LARGE SCALE GENOMIC DNA]</scope>
    <source>
        <strain evidence="3 4">CBK3Z-3</strain>
    </source>
</reference>
<dbReference type="PANTHER" id="PTHR30383:SF5">
    <property type="entry name" value="SGNH HYDROLASE-TYPE ESTERASE DOMAIN-CONTAINING PROTEIN"/>
    <property type="match status" value="1"/>
</dbReference>
<dbReference type="InterPro" id="IPR051532">
    <property type="entry name" value="Ester_Hydrolysis_Enzymes"/>
</dbReference>
<gene>
    <name evidence="3" type="ORF">KY084_01990</name>
</gene>
<feature type="chain" id="PRO_5047369722" evidence="1">
    <location>
        <begin position="33"/>
        <end position="278"/>
    </location>
</feature>
<evidence type="ECO:0000259" key="2">
    <source>
        <dbReference type="Pfam" id="PF13472"/>
    </source>
</evidence>
<dbReference type="InterPro" id="IPR013830">
    <property type="entry name" value="SGNH_hydro"/>
</dbReference>
<comment type="caution">
    <text evidence="3">The sequence shown here is derived from an EMBL/GenBank/DDBJ whole genome shotgun (WGS) entry which is preliminary data.</text>
</comment>
<keyword evidence="3" id="KW-0378">Hydrolase</keyword>
<feature type="signal peptide" evidence="1">
    <location>
        <begin position="1"/>
        <end position="32"/>
    </location>
</feature>
<dbReference type="EMBL" id="JAHWZX010000001">
    <property type="protein sequence ID" value="MBW4329645.1"/>
    <property type="molecule type" value="Genomic_DNA"/>
</dbReference>
<dbReference type="RefSeq" id="WP_219236724.1">
    <property type="nucleotide sequence ID" value="NZ_JAHWZX010000001.1"/>
</dbReference>
<dbReference type="CDD" id="cd04501">
    <property type="entry name" value="SGNH_hydrolase_like_4"/>
    <property type="match status" value="1"/>
</dbReference>
<keyword evidence="4" id="KW-1185">Reference proteome</keyword>
<protein>
    <submittedName>
        <fullName evidence="3">SGNH/GDSL hydrolase family protein</fullName>
    </submittedName>
</protein>
<name>A0ABS6XHF6_9SPHN</name>
<accession>A0ABS6XHF6</accession>
<evidence type="ECO:0000313" key="3">
    <source>
        <dbReference type="EMBL" id="MBW4329645.1"/>
    </source>
</evidence>
<sequence length="278" mass="29963">MTDLSPPHFRNVRASFCAALLACAALPTVATAQTMVDGDPHADDPSGIVDNPCPQHAMPTDGTGWHMWNLHMLTRDFGQLCRYRAANSDLKASGKPVRVVFMGDSITDNWINLDKEFFVDGRVDRGISGQTTPQMLVRFREDVIDLHPQAVHIMAGTNDIAGNTGASTLATVQGNIRTMAELAKAHGIKVILGSIPPAGQFPWAKDKNPVPVIKAMNDWLRGYAAQNGFTYVDYHAAMTTPEGAMKDGLSSDGVHPAAKGYAVMEPLTLAAIRKTLGQ</sequence>
<dbReference type="GO" id="GO:0016787">
    <property type="term" value="F:hydrolase activity"/>
    <property type="evidence" value="ECO:0007669"/>
    <property type="project" value="UniProtKB-KW"/>
</dbReference>
<evidence type="ECO:0000313" key="4">
    <source>
        <dbReference type="Proteomes" id="UP001197214"/>
    </source>
</evidence>
<feature type="domain" description="SGNH hydrolase-type esterase" evidence="2">
    <location>
        <begin position="101"/>
        <end position="263"/>
    </location>
</feature>
<keyword evidence="1" id="KW-0732">Signal</keyword>
<dbReference type="Pfam" id="PF13472">
    <property type="entry name" value="Lipase_GDSL_2"/>
    <property type="match status" value="1"/>
</dbReference>